<evidence type="ECO:0000313" key="1">
    <source>
        <dbReference type="EMBL" id="JAP60788.1"/>
    </source>
</evidence>
<organism evidence="1">
    <name type="scientific">Schistocephalus solidus</name>
    <name type="common">Tapeworm</name>
    <dbReference type="NCBI Taxonomy" id="70667"/>
    <lineage>
        <taxon>Eukaryota</taxon>
        <taxon>Metazoa</taxon>
        <taxon>Spiralia</taxon>
        <taxon>Lophotrochozoa</taxon>
        <taxon>Platyhelminthes</taxon>
        <taxon>Cestoda</taxon>
        <taxon>Eucestoda</taxon>
        <taxon>Diphyllobothriidea</taxon>
        <taxon>Diphyllobothriidae</taxon>
        <taxon>Schistocephalus</taxon>
    </lineage>
</organism>
<reference evidence="1" key="1">
    <citation type="submission" date="2016-01" db="EMBL/GenBank/DDBJ databases">
        <title>Reference transcriptome for the parasite Schistocephalus solidus: insights into the molecular evolution of parasitism.</title>
        <authorList>
            <person name="Hebert F.O."/>
            <person name="Grambauer S."/>
            <person name="Barber I."/>
            <person name="Landry C.R."/>
            <person name="Aubin-Horth N."/>
        </authorList>
    </citation>
    <scope>NUCLEOTIDE SEQUENCE</scope>
</reference>
<sequence length="155" mass="16146">MAVCFACHSLRSSSRNCFSSSSRSISGRKLVSTFGFLPRRRRFFGVFSSELSSLSGCWSEDDSEAGCTVASSVEGGELDFFSGLAALAGTSTAVAVALVSLSPSSSSSASSASGQNDTGPYIIVCGGCLGDPADCDRHGIWPHRPCQERVPFRAA</sequence>
<accession>A0A0V0J6R5</accession>
<name>A0A0V0J6R5_SCHSO</name>
<gene>
    <name evidence="1" type="ORF">TR133085</name>
</gene>
<protein>
    <submittedName>
        <fullName evidence="1">Uncharacterized protein</fullName>
    </submittedName>
</protein>
<dbReference type="EMBL" id="GEEE01002437">
    <property type="protein sequence ID" value="JAP60788.1"/>
    <property type="molecule type" value="Transcribed_RNA"/>
</dbReference>
<proteinExistence type="predicted"/>
<dbReference type="EMBL" id="GEEE01006303">
    <property type="protein sequence ID" value="JAP56922.1"/>
    <property type="molecule type" value="Transcribed_RNA"/>
</dbReference>
<dbReference type="AlphaFoldDB" id="A0A0V0J6R5"/>